<keyword evidence="14" id="KW-1185">Reference proteome</keyword>
<evidence type="ECO:0000313" key="13">
    <source>
        <dbReference type="EMBL" id="KAF9144757.1"/>
    </source>
</evidence>
<gene>
    <name evidence="13" type="ORF">BG015_012108</name>
</gene>
<dbReference type="Proteomes" id="UP000748756">
    <property type="component" value="Unassembled WGS sequence"/>
</dbReference>
<dbReference type="Pfam" id="PF03828">
    <property type="entry name" value="PAP_assoc"/>
    <property type="match status" value="1"/>
</dbReference>
<evidence type="ECO:0000256" key="2">
    <source>
        <dbReference type="ARBA" id="ARBA00001946"/>
    </source>
</evidence>
<accession>A0A9P5V7W5</accession>
<dbReference type="InterPro" id="IPR002058">
    <property type="entry name" value="PAP_assoc"/>
</dbReference>
<keyword evidence="7" id="KW-0808">Transferase</keyword>
<keyword evidence="9" id="KW-0460">Magnesium</keyword>
<proteinExistence type="inferred from homology"/>
<feature type="compositionally biased region" description="Basic and acidic residues" evidence="10">
    <location>
        <begin position="213"/>
        <end position="234"/>
    </location>
</feature>
<evidence type="ECO:0000256" key="4">
    <source>
        <dbReference type="ARBA" id="ARBA00008593"/>
    </source>
</evidence>
<dbReference type="SUPFAM" id="SSF81301">
    <property type="entry name" value="Nucleotidyltransferase"/>
    <property type="match status" value="1"/>
</dbReference>
<protein>
    <recommendedName>
        <fullName evidence="5">polynucleotide adenylyltransferase</fullName>
        <ecNumber evidence="5">2.7.7.19</ecNumber>
    </recommendedName>
</protein>
<feature type="region of interest" description="Disordered" evidence="10">
    <location>
        <begin position="207"/>
        <end position="234"/>
    </location>
</feature>
<evidence type="ECO:0000256" key="8">
    <source>
        <dbReference type="ARBA" id="ARBA00022723"/>
    </source>
</evidence>
<dbReference type="SUPFAM" id="SSF81631">
    <property type="entry name" value="PAP/OAS1 substrate-binding domain"/>
    <property type="match status" value="1"/>
</dbReference>
<name>A0A9P5V7W5_9FUNG</name>
<organism evidence="13 14">
    <name type="scientific">Linnemannia schmuckeri</name>
    <dbReference type="NCBI Taxonomy" id="64567"/>
    <lineage>
        <taxon>Eukaryota</taxon>
        <taxon>Fungi</taxon>
        <taxon>Fungi incertae sedis</taxon>
        <taxon>Mucoromycota</taxon>
        <taxon>Mortierellomycotina</taxon>
        <taxon>Mortierellomycetes</taxon>
        <taxon>Mortierellales</taxon>
        <taxon>Mortierellaceae</taxon>
        <taxon>Linnemannia</taxon>
    </lineage>
</organism>
<dbReference type="EMBL" id="JAAAUQ010000993">
    <property type="protein sequence ID" value="KAF9144757.1"/>
    <property type="molecule type" value="Genomic_DNA"/>
</dbReference>
<evidence type="ECO:0000259" key="12">
    <source>
        <dbReference type="Pfam" id="PF22600"/>
    </source>
</evidence>
<dbReference type="GO" id="GO:0031123">
    <property type="term" value="P:RNA 3'-end processing"/>
    <property type="evidence" value="ECO:0007669"/>
    <property type="project" value="TreeGrafter"/>
</dbReference>
<comment type="cofactor">
    <cofactor evidence="2">
        <name>Mg(2+)</name>
        <dbReference type="ChEBI" id="CHEBI:18420"/>
    </cofactor>
</comment>
<evidence type="ECO:0000256" key="5">
    <source>
        <dbReference type="ARBA" id="ARBA00012388"/>
    </source>
</evidence>
<dbReference type="InterPro" id="IPR043519">
    <property type="entry name" value="NT_sf"/>
</dbReference>
<dbReference type="CDD" id="cd05402">
    <property type="entry name" value="NT_PAP_TUTase"/>
    <property type="match status" value="1"/>
</dbReference>
<dbReference type="PANTHER" id="PTHR12271">
    <property type="entry name" value="POLY A POLYMERASE CID PAP -RELATED"/>
    <property type="match status" value="1"/>
</dbReference>
<dbReference type="GO" id="GO:0010605">
    <property type="term" value="P:negative regulation of macromolecule metabolic process"/>
    <property type="evidence" value="ECO:0007669"/>
    <property type="project" value="UniProtKB-ARBA"/>
</dbReference>
<comment type="cofactor">
    <cofactor evidence="1">
        <name>Mn(2+)</name>
        <dbReference type="ChEBI" id="CHEBI:29035"/>
    </cofactor>
</comment>
<sequence>MTIDRQDITRALLDVILFECAGYREAQNDRYLIRDLAVAFAHARDMFINNHRTNNFKHPGDVFIRLHKLHTHMGLREYMRLLPRGNNAYFPYPTPVRCSLLDTNGNIQEDYVSLPACTSQEINDFLQNYAENVPNTFHDDIAAVVLYLRNNCWRNRKGSGGGSAELSVNGVLGVTKYSKVHNAIKRRKVGRQQAHEIERQQAAARHRQQLAQEEARRMAEKHEQERLRQEKEARETRQIHGLDVETAEKLRLQQLIDDARYRSITRYLDELKLQAATEETRQEVETLRKTLETTLRANAHLENVEVRLFGSFESGLSTITSDADFTVYNFVSSGGKLIHGLARILRASGYGPITTIANARVPIVSFVEHNIRCDMSINQPMGVHNSQLINAYQKIDSRFLGLWFGLRTLAGKHDIIITVNTGYLSSYALMMMLIVFLQDVTTPPILPRLQQQGADKMFASLVDGLHCAYDRNPRNYTAMAAKNTKLEGQLLTEFCQYFGYTFDYLKQEVNPRFGVIRNRSVSTPPRSKMDNRPKDWSVCILDPFIPNRNVAGNCRHNHAVDIQQAFRSAYDALKVCNIDKAFKR</sequence>
<evidence type="ECO:0000313" key="14">
    <source>
        <dbReference type="Proteomes" id="UP000748756"/>
    </source>
</evidence>
<evidence type="ECO:0000256" key="9">
    <source>
        <dbReference type="ARBA" id="ARBA00022842"/>
    </source>
</evidence>
<dbReference type="GO" id="GO:1990817">
    <property type="term" value="F:poly(A) RNA polymerase activity"/>
    <property type="evidence" value="ECO:0007669"/>
    <property type="project" value="UniProtKB-EC"/>
</dbReference>
<keyword evidence="6" id="KW-0963">Cytoplasm</keyword>
<dbReference type="InterPro" id="IPR054708">
    <property type="entry name" value="MTPAP-like_central"/>
</dbReference>
<dbReference type="Gene3D" id="3.30.460.10">
    <property type="entry name" value="Beta Polymerase, domain 2"/>
    <property type="match status" value="1"/>
</dbReference>
<dbReference type="EC" id="2.7.7.19" evidence="5"/>
<evidence type="ECO:0000256" key="7">
    <source>
        <dbReference type="ARBA" id="ARBA00022679"/>
    </source>
</evidence>
<keyword evidence="8" id="KW-0479">Metal-binding</keyword>
<comment type="similarity">
    <text evidence="4">Belongs to the DNA polymerase type-B-like family.</text>
</comment>
<evidence type="ECO:0000256" key="3">
    <source>
        <dbReference type="ARBA" id="ARBA00004496"/>
    </source>
</evidence>
<dbReference type="PANTHER" id="PTHR12271:SF40">
    <property type="entry name" value="POLY(A) RNA POLYMERASE GLD2"/>
    <property type="match status" value="1"/>
</dbReference>
<evidence type="ECO:0000256" key="1">
    <source>
        <dbReference type="ARBA" id="ARBA00001936"/>
    </source>
</evidence>
<dbReference type="AlphaFoldDB" id="A0A9P5V7W5"/>
<dbReference type="GO" id="GO:0005737">
    <property type="term" value="C:cytoplasm"/>
    <property type="evidence" value="ECO:0007669"/>
    <property type="project" value="UniProtKB-SubCell"/>
</dbReference>
<evidence type="ECO:0000256" key="10">
    <source>
        <dbReference type="SAM" id="MobiDB-lite"/>
    </source>
</evidence>
<reference evidence="13" key="1">
    <citation type="journal article" date="2020" name="Fungal Divers.">
        <title>Resolving the Mortierellaceae phylogeny through synthesis of multi-gene phylogenetics and phylogenomics.</title>
        <authorList>
            <person name="Vandepol N."/>
            <person name="Liber J."/>
            <person name="Desiro A."/>
            <person name="Na H."/>
            <person name="Kennedy M."/>
            <person name="Barry K."/>
            <person name="Grigoriev I.V."/>
            <person name="Miller A.N."/>
            <person name="O'Donnell K."/>
            <person name="Stajich J.E."/>
            <person name="Bonito G."/>
        </authorList>
    </citation>
    <scope>NUCLEOTIDE SEQUENCE</scope>
    <source>
        <strain evidence="13">NRRL 6426</strain>
    </source>
</reference>
<feature type="domain" description="PAP-associated" evidence="11">
    <location>
        <begin position="488"/>
        <end position="547"/>
    </location>
</feature>
<evidence type="ECO:0000259" key="11">
    <source>
        <dbReference type="Pfam" id="PF03828"/>
    </source>
</evidence>
<evidence type="ECO:0000256" key="6">
    <source>
        <dbReference type="ARBA" id="ARBA00022490"/>
    </source>
</evidence>
<dbReference type="Pfam" id="PF22600">
    <property type="entry name" value="MTPAP-like_central"/>
    <property type="match status" value="1"/>
</dbReference>
<dbReference type="Gene3D" id="1.10.1410.10">
    <property type="match status" value="1"/>
</dbReference>
<comment type="subcellular location">
    <subcellularLocation>
        <location evidence="3">Cytoplasm</location>
    </subcellularLocation>
</comment>
<dbReference type="OrthoDB" id="2274644at2759"/>
<feature type="domain" description="Poly(A) RNA polymerase mitochondrial-like central palm" evidence="12">
    <location>
        <begin position="264"/>
        <end position="393"/>
    </location>
</feature>
<comment type="caution">
    <text evidence="13">The sequence shown here is derived from an EMBL/GenBank/DDBJ whole genome shotgun (WGS) entry which is preliminary data.</text>
</comment>
<dbReference type="GO" id="GO:0046872">
    <property type="term" value="F:metal ion binding"/>
    <property type="evidence" value="ECO:0007669"/>
    <property type="project" value="UniProtKB-KW"/>
</dbReference>